<accession>A0A445DR35</accession>
<sequence length="155" mass="17015">MGLSIHALEILPAKHFGSEECQVNIDENVESKGILYSQLFMVGVLQVIGSYTIPENNHKSKIKGTNKFFRYHPHLYIILLIQNGVPDALVKPIAGEVLDFPLKGCPPKGHDDAEEGAAFGEEGLEVLVLNEGYPEEDEDNGDKEHPEEGIGGLDH</sequence>
<dbReference type="Proteomes" id="UP000289738">
    <property type="component" value="Chromosome A03"/>
</dbReference>
<feature type="compositionally biased region" description="Basic and acidic residues" evidence="1">
    <location>
        <begin position="142"/>
        <end position="155"/>
    </location>
</feature>
<keyword evidence="3" id="KW-1185">Reference proteome</keyword>
<evidence type="ECO:0000313" key="2">
    <source>
        <dbReference type="EMBL" id="RYR65637.1"/>
    </source>
</evidence>
<name>A0A445DR35_ARAHY</name>
<dbReference type="EMBL" id="SDMP01000003">
    <property type="protein sequence ID" value="RYR65637.1"/>
    <property type="molecule type" value="Genomic_DNA"/>
</dbReference>
<evidence type="ECO:0000256" key="1">
    <source>
        <dbReference type="SAM" id="MobiDB-lite"/>
    </source>
</evidence>
<dbReference type="AlphaFoldDB" id="A0A445DR35"/>
<comment type="caution">
    <text evidence="2">The sequence shown here is derived from an EMBL/GenBank/DDBJ whole genome shotgun (WGS) entry which is preliminary data.</text>
</comment>
<protein>
    <submittedName>
        <fullName evidence="2">Uncharacterized protein</fullName>
    </submittedName>
</protein>
<proteinExistence type="predicted"/>
<organism evidence="2 3">
    <name type="scientific">Arachis hypogaea</name>
    <name type="common">Peanut</name>
    <dbReference type="NCBI Taxonomy" id="3818"/>
    <lineage>
        <taxon>Eukaryota</taxon>
        <taxon>Viridiplantae</taxon>
        <taxon>Streptophyta</taxon>
        <taxon>Embryophyta</taxon>
        <taxon>Tracheophyta</taxon>
        <taxon>Spermatophyta</taxon>
        <taxon>Magnoliopsida</taxon>
        <taxon>eudicotyledons</taxon>
        <taxon>Gunneridae</taxon>
        <taxon>Pentapetalae</taxon>
        <taxon>rosids</taxon>
        <taxon>fabids</taxon>
        <taxon>Fabales</taxon>
        <taxon>Fabaceae</taxon>
        <taxon>Papilionoideae</taxon>
        <taxon>50 kb inversion clade</taxon>
        <taxon>dalbergioids sensu lato</taxon>
        <taxon>Dalbergieae</taxon>
        <taxon>Pterocarpus clade</taxon>
        <taxon>Arachis</taxon>
    </lineage>
</organism>
<gene>
    <name evidence="2" type="ORF">Ahy_A03g011567</name>
</gene>
<feature type="region of interest" description="Disordered" evidence="1">
    <location>
        <begin position="130"/>
        <end position="155"/>
    </location>
</feature>
<evidence type="ECO:0000313" key="3">
    <source>
        <dbReference type="Proteomes" id="UP000289738"/>
    </source>
</evidence>
<reference evidence="2 3" key="1">
    <citation type="submission" date="2019-01" db="EMBL/GenBank/DDBJ databases">
        <title>Sequencing of cultivated peanut Arachis hypogaea provides insights into genome evolution and oil improvement.</title>
        <authorList>
            <person name="Chen X."/>
        </authorList>
    </citation>
    <scope>NUCLEOTIDE SEQUENCE [LARGE SCALE GENOMIC DNA]</scope>
    <source>
        <strain evidence="3">cv. Fuhuasheng</strain>
        <tissue evidence="2">Leaves</tissue>
    </source>
</reference>